<name>A0A067T4A2_GALM3</name>
<proteinExistence type="predicted"/>
<accession>A0A067T4A2</accession>
<reference evidence="2" key="1">
    <citation type="journal article" date="2014" name="Proc. Natl. Acad. Sci. U.S.A.">
        <title>Extensive sampling of basidiomycete genomes demonstrates inadequacy of the white-rot/brown-rot paradigm for wood decay fungi.</title>
        <authorList>
            <person name="Riley R."/>
            <person name="Salamov A.A."/>
            <person name="Brown D.W."/>
            <person name="Nagy L.G."/>
            <person name="Floudas D."/>
            <person name="Held B.W."/>
            <person name="Levasseur A."/>
            <person name="Lombard V."/>
            <person name="Morin E."/>
            <person name="Otillar R."/>
            <person name="Lindquist E.A."/>
            <person name="Sun H."/>
            <person name="LaButti K.M."/>
            <person name="Schmutz J."/>
            <person name="Jabbour D."/>
            <person name="Luo H."/>
            <person name="Baker S.E."/>
            <person name="Pisabarro A.G."/>
            <person name="Walton J.D."/>
            <person name="Blanchette R.A."/>
            <person name="Henrissat B."/>
            <person name="Martin F."/>
            <person name="Cullen D."/>
            <person name="Hibbett D.S."/>
            <person name="Grigoriev I.V."/>
        </authorList>
    </citation>
    <scope>NUCLEOTIDE SEQUENCE [LARGE SCALE GENOMIC DNA]</scope>
    <source>
        <strain evidence="2">CBS 339.88</strain>
    </source>
</reference>
<keyword evidence="2" id="KW-1185">Reference proteome</keyword>
<protein>
    <submittedName>
        <fullName evidence="1">Uncharacterized protein</fullName>
    </submittedName>
</protein>
<dbReference type="EMBL" id="KL142377">
    <property type="protein sequence ID" value="KDR77182.1"/>
    <property type="molecule type" value="Genomic_DNA"/>
</dbReference>
<dbReference type="HOGENOM" id="CLU_3087371_0_0_1"/>
<sequence length="52" mass="6266">MFITPKIGQIRKLRVRRSCSGRFFRHFRRYLSLVTRYNLQISSVHTVALRVT</sequence>
<organism evidence="1 2">
    <name type="scientific">Galerina marginata (strain CBS 339.88)</name>
    <dbReference type="NCBI Taxonomy" id="685588"/>
    <lineage>
        <taxon>Eukaryota</taxon>
        <taxon>Fungi</taxon>
        <taxon>Dikarya</taxon>
        <taxon>Basidiomycota</taxon>
        <taxon>Agaricomycotina</taxon>
        <taxon>Agaricomycetes</taxon>
        <taxon>Agaricomycetidae</taxon>
        <taxon>Agaricales</taxon>
        <taxon>Agaricineae</taxon>
        <taxon>Strophariaceae</taxon>
        <taxon>Galerina</taxon>
    </lineage>
</organism>
<gene>
    <name evidence="1" type="ORF">GALMADRAFT_434770</name>
</gene>
<dbReference type="AlphaFoldDB" id="A0A067T4A2"/>
<evidence type="ECO:0000313" key="1">
    <source>
        <dbReference type="EMBL" id="KDR77182.1"/>
    </source>
</evidence>
<dbReference type="Proteomes" id="UP000027222">
    <property type="component" value="Unassembled WGS sequence"/>
</dbReference>
<evidence type="ECO:0000313" key="2">
    <source>
        <dbReference type="Proteomes" id="UP000027222"/>
    </source>
</evidence>